<organism evidence="1">
    <name type="scientific">uncultured Dysgonomonas sp</name>
    <dbReference type="NCBI Taxonomy" id="206096"/>
    <lineage>
        <taxon>Bacteria</taxon>
        <taxon>Pseudomonadati</taxon>
        <taxon>Bacteroidota</taxon>
        <taxon>Bacteroidia</taxon>
        <taxon>Bacteroidales</taxon>
        <taxon>Dysgonomonadaceae</taxon>
        <taxon>Dysgonomonas</taxon>
        <taxon>environmental samples</taxon>
    </lineage>
</organism>
<evidence type="ECO:0008006" key="2">
    <source>
        <dbReference type="Google" id="ProtNLM"/>
    </source>
</evidence>
<proteinExistence type="predicted"/>
<protein>
    <recommendedName>
        <fullName evidence="2">Methyltransferase domain-containing protein</fullName>
    </recommendedName>
</protein>
<sequence>MPRIYKLSRTGLKLLYKVRHHRGHGIHSPFVFNLVTKVIEEKAPYHAYDDIKFALDSLTEKHFKLNKQNKLMFKLANHFEVKRVLEIGSGFGVNTLCLTAPSSSIECTCVEISEQKAALARKLHHNWPRKINLHTEEKLPVLADKQDCILIDLNNYNHLPADINKYLMELSHEKTFIIVKGIRTNKRYQMLWRSILNIESRTAVLDLFNTGILFFDKQLYRWNYQISF</sequence>
<reference evidence="1" key="1">
    <citation type="submission" date="2016-04" db="EMBL/GenBank/DDBJ databases">
        <authorList>
            <person name="Evans L.H."/>
            <person name="Alamgir A."/>
            <person name="Owens N."/>
            <person name="Weber N.D."/>
            <person name="Virtaneva K."/>
            <person name="Barbian K."/>
            <person name="Babar A."/>
            <person name="Rosenke K."/>
        </authorList>
    </citation>
    <scope>NUCLEOTIDE SEQUENCE</scope>
    <source>
        <strain evidence="1">86-1</strain>
    </source>
</reference>
<name>A0A212JHD3_9BACT</name>
<dbReference type="Gene3D" id="3.40.50.150">
    <property type="entry name" value="Vaccinia Virus protein VP39"/>
    <property type="match status" value="1"/>
</dbReference>
<evidence type="ECO:0000313" key="1">
    <source>
        <dbReference type="EMBL" id="SBV98834.1"/>
    </source>
</evidence>
<dbReference type="InterPro" id="IPR029063">
    <property type="entry name" value="SAM-dependent_MTases_sf"/>
</dbReference>
<gene>
    <name evidence="1" type="ORF">KL86DYS1_12279</name>
</gene>
<dbReference type="SUPFAM" id="SSF53335">
    <property type="entry name" value="S-adenosyl-L-methionine-dependent methyltransferases"/>
    <property type="match status" value="1"/>
</dbReference>
<dbReference type="AlphaFoldDB" id="A0A212JHD3"/>
<accession>A0A212JHD3</accession>
<dbReference type="EMBL" id="FLUM01000001">
    <property type="protein sequence ID" value="SBV98834.1"/>
    <property type="molecule type" value="Genomic_DNA"/>
</dbReference>